<dbReference type="Proteomes" id="UP000814140">
    <property type="component" value="Unassembled WGS sequence"/>
</dbReference>
<accession>A0ACB8TGW6</accession>
<comment type="caution">
    <text evidence="1">The sequence shown here is derived from an EMBL/GenBank/DDBJ whole genome shotgun (WGS) entry which is preliminary data.</text>
</comment>
<sequence>MTSSLRVAGNGIASDARSHSFFDTPSRSRSSKEESPRTKRQKIAEDTLAAIDRGSFLLDGRVVDLRGPNTRTLYYPPTSELGTWRSTRAPESACHARIILNETTTIAAARALFDEVNPSWSSAPFYTVTRVGVLNFASAKKPGGGFKSGAQAQEESIARSSTLYPSLMTDKAQQFYALSRKKDPLGLRRSTYYTHAMIYSSNILVFRDDAGGWVQPHAIDVITCAAVNAGEARREDEYKEDPQYGEADIVHTMRERMARILFLFEKEGVRDIVLGSFGTGVFRNDVSAVANNWAALLVVDGARFRGSFDRVVFAIIGRETFDTFKAVIESHTPAEDVSSQLLSPLQLVLG</sequence>
<reference evidence="1" key="2">
    <citation type="journal article" date="2022" name="New Phytol.">
        <title>Evolutionary transition to the ectomycorrhizal habit in the genomes of a hyperdiverse lineage of mushroom-forming fungi.</title>
        <authorList>
            <person name="Looney B."/>
            <person name="Miyauchi S."/>
            <person name="Morin E."/>
            <person name="Drula E."/>
            <person name="Courty P.E."/>
            <person name="Kohler A."/>
            <person name="Kuo A."/>
            <person name="LaButti K."/>
            <person name="Pangilinan J."/>
            <person name="Lipzen A."/>
            <person name="Riley R."/>
            <person name="Andreopoulos W."/>
            <person name="He G."/>
            <person name="Johnson J."/>
            <person name="Nolan M."/>
            <person name="Tritt A."/>
            <person name="Barry K.W."/>
            <person name="Grigoriev I.V."/>
            <person name="Nagy L.G."/>
            <person name="Hibbett D."/>
            <person name="Henrissat B."/>
            <person name="Matheny P.B."/>
            <person name="Labbe J."/>
            <person name="Martin F.M."/>
        </authorList>
    </citation>
    <scope>NUCLEOTIDE SEQUENCE</scope>
    <source>
        <strain evidence="1">HHB10654</strain>
    </source>
</reference>
<keyword evidence="2" id="KW-1185">Reference proteome</keyword>
<evidence type="ECO:0000313" key="2">
    <source>
        <dbReference type="Proteomes" id="UP000814140"/>
    </source>
</evidence>
<name>A0ACB8TGW6_9AGAM</name>
<gene>
    <name evidence="1" type="ORF">BV25DRAFT_1819025</name>
</gene>
<dbReference type="EMBL" id="MU277189">
    <property type="protein sequence ID" value="KAI0067635.1"/>
    <property type="molecule type" value="Genomic_DNA"/>
</dbReference>
<proteinExistence type="predicted"/>
<evidence type="ECO:0000313" key="1">
    <source>
        <dbReference type="EMBL" id="KAI0067635.1"/>
    </source>
</evidence>
<protein>
    <submittedName>
        <fullName evidence="1">Uncharacterized protein</fullName>
    </submittedName>
</protein>
<reference evidence="1" key="1">
    <citation type="submission" date="2021-03" db="EMBL/GenBank/DDBJ databases">
        <authorList>
            <consortium name="DOE Joint Genome Institute"/>
            <person name="Ahrendt S."/>
            <person name="Looney B.P."/>
            <person name="Miyauchi S."/>
            <person name="Morin E."/>
            <person name="Drula E."/>
            <person name="Courty P.E."/>
            <person name="Chicoki N."/>
            <person name="Fauchery L."/>
            <person name="Kohler A."/>
            <person name="Kuo A."/>
            <person name="Labutti K."/>
            <person name="Pangilinan J."/>
            <person name="Lipzen A."/>
            <person name="Riley R."/>
            <person name="Andreopoulos W."/>
            <person name="He G."/>
            <person name="Johnson J."/>
            <person name="Barry K.W."/>
            <person name="Grigoriev I.V."/>
            <person name="Nagy L."/>
            <person name="Hibbett D."/>
            <person name="Henrissat B."/>
            <person name="Matheny P.B."/>
            <person name="Labbe J."/>
            <person name="Martin F."/>
        </authorList>
    </citation>
    <scope>NUCLEOTIDE SEQUENCE</scope>
    <source>
        <strain evidence="1">HHB10654</strain>
    </source>
</reference>
<organism evidence="1 2">
    <name type="scientific">Artomyces pyxidatus</name>
    <dbReference type="NCBI Taxonomy" id="48021"/>
    <lineage>
        <taxon>Eukaryota</taxon>
        <taxon>Fungi</taxon>
        <taxon>Dikarya</taxon>
        <taxon>Basidiomycota</taxon>
        <taxon>Agaricomycotina</taxon>
        <taxon>Agaricomycetes</taxon>
        <taxon>Russulales</taxon>
        <taxon>Auriscalpiaceae</taxon>
        <taxon>Artomyces</taxon>
    </lineage>
</organism>